<name>A0AAW9CTI8_BURTH</name>
<proteinExistence type="predicted"/>
<sequence length="112" mass="11303">MTPINGGAHRAGSRARIGANPYSIDPNLRDRPAPAADGRVRAVAARVVAMSGRIPAATRSRAFRRGARPMKASCARRAGAGQGGAHSRTLSPAATSAGPLRPGAHGRTGSSG</sequence>
<dbReference type="Proteomes" id="UP001272137">
    <property type="component" value="Unassembled WGS sequence"/>
</dbReference>
<accession>A0AAW9CTI8</accession>
<organism evidence="2 3">
    <name type="scientific">Burkholderia thailandensis</name>
    <dbReference type="NCBI Taxonomy" id="57975"/>
    <lineage>
        <taxon>Bacteria</taxon>
        <taxon>Pseudomonadati</taxon>
        <taxon>Pseudomonadota</taxon>
        <taxon>Betaproteobacteria</taxon>
        <taxon>Burkholderiales</taxon>
        <taxon>Burkholderiaceae</taxon>
        <taxon>Burkholderia</taxon>
        <taxon>pseudomallei group</taxon>
    </lineage>
</organism>
<comment type="caution">
    <text evidence="2">The sequence shown here is derived from an EMBL/GenBank/DDBJ whole genome shotgun (WGS) entry which is preliminary data.</text>
</comment>
<evidence type="ECO:0000313" key="2">
    <source>
        <dbReference type="EMBL" id="MDW9251109.1"/>
    </source>
</evidence>
<dbReference type="AlphaFoldDB" id="A0AAW9CTI8"/>
<feature type="region of interest" description="Disordered" evidence="1">
    <location>
        <begin position="59"/>
        <end position="112"/>
    </location>
</feature>
<evidence type="ECO:0000313" key="3">
    <source>
        <dbReference type="Proteomes" id="UP001272137"/>
    </source>
</evidence>
<feature type="region of interest" description="Disordered" evidence="1">
    <location>
        <begin position="1"/>
        <end position="36"/>
    </location>
</feature>
<protein>
    <submittedName>
        <fullName evidence="2">Uncharacterized protein</fullName>
    </submittedName>
</protein>
<reference evidence="2" key="1">
    <citation type="submission" date="2018-08" db="EMBL/GenBank/DDBJ databases">
        <title>Identification of Burkholderia cepacia strains that express a Burkholderia pseudomallei-like capsular polysaccharide.</title>
        <authorList>
            <person name="Burtnick M.N."/>
            <person name="Vongsouvath M."/>
            <person name="Newton P."/>
            <person name="Wuthiekanun V."/>
            <person name="Limmathurotsakul D."/>
            <person name="Brett P.J."/>
            <person name="Chantratita N."/>
            <person name="Dance D.A."/>
        </authorList>
    </citation>
    <scope>NUCLEOTIDE SEQUENCE</scope>
    <source>
        <strain evidence="2">SBXCC001</strain>
    </source>
</reference>
<gene>
    <name evidence="2" type="ORF">C7S16_4186</name>
</gene>
<evidence type="ECO:0000256" key="1">
    <source>
        <dbReference type="SAM" id="MobiDB-lite"/>
    </source>
</evidence>
<dbReference type="EMBL" id="QXCT01000001">
    <property type="protein sequence ID" value="MDW9251109.1"/>
    <property type="molecule type" value="Genomic_DNA"/>
</dbReference>